<protein>
    <recommendedName>
        <fullName evidence="4">DNA-directed RNA polymerase III subunit RPC5</fullName>
    </recommendedName>
</protein>
<dbReference type="InterPro" id="IPR006886">
    <property type="entry name" value="RNA_pol_III_Rpc5"/>
</dbReference>
<dbReference type="GO" id="GO:0005666">
    <property type="term" value="C:RNA polymerase III complex"/>
    <property type="evidence" value="ECO:0007669"/>
    <property type="project" value="TreeGrafter"/>
</dbReference>
<reference evidence="2" key="1">
    <citation type="submission" date="2011-07" db="EMBL/GenBank/DDBJ databases">
        <title>The Genome Sequence of Exophiala (Wangiella) dermatitidis NIH/UT8656.</title>
        <authorList>
            <consortium name="The Broad Institute Genome Sequencing Platform"/>
            <person name="Cuomo C."/>
            <person name="Wang Z."/>
            <person name="Hunicke-Smith S."/>
            <person name="Szanislo P.J."/>
            <person name="Earl A."/>
            <person name="Young S.K."/>
            <person name="Zeng Q."/>
            <person name="Gargeya S."/>
            <person name="Fitzgerald M."/>
            <person name="Haas B."/>
            <person name="Abouelleil A."/>
            <person name="Alvarado L."/>
            <person name="Arachchi H.M."/>
            <person name="Berlin A."/>
            <person name="Brown A."/>
            <person name="Chapman S.B."/>
            <person name="Chen Z."/>
            <person name="Dunbar C."/>
            <person name="Freedman E."/>
            <person name="Gearin G."/>
            <person name="Gellesch M."/>
            <person name="Goldberg J."/>
            <person name="Griggs A."/>
            <person name="Gujja S."/>
            <person name="Heiman D."/>
            <person name="Howarth C."/>
            <person name="Larson L."/>
            <person name="Lui A."/>
            <person name="MacDonald P.J.P."/>
            <person name="Montmayeur A."/>
            <person name="Murphy C."/>
            <person name="Neiman D."/>
            <person name="Pearson M."/>
            <person name="Priest M."/>
            <person name="Roberts A."/>
            <person name="Saif S."/>
            <person name="Shea T."/>
            <person name="Shenoy N."/>
            <person name="Sisk P."/>
            <person name="Stolte C."/>
            <person name="Sykes S."/>
            <person name="Wortman J."/>
            <person name="Nusbaum C."/>
            <person name="Birren B."/>
        </authorList>
    </citation>
    <scope>NUCLEOTIDE SEQUENCE</scope>
    <source>
        <strain evidence="2">NIH/UT8656</strain>
    </source>
</reference>
<dbReference type="OrthoDB" id="340681at2759"/>
<feature type="compositionally biased region" description="Basic and acidic residues" evidence="1">
    <location>
        <begin position="294"/>
        <end position="306"/>
    </location>
</feature>
<evidence type="ECO:0000313" key="3">
    <source>
        <dbReference type="Proteomes" id="UP000007304"/>
    </source>
</evidence>
<dbReference type="EMBL" id="JH226130">
    <property type="protein sequence ID" value="EHY52736.1"/>
    <property type="molecule type" value="Genomic_DNA"/>
</dbReference>
<evidence type="ECO:0008006" key="4">
    <source>
        <dbReference type="Google" id="ProtNLM"/>
    </source>
</evidence>
<evidence type="ECO:0000313" key="2">
    <source>
        <dbReference type="EMBL" id="EHY52736.1"/>
    </source>
</evidence>
<dbReference type="RefSeq" id="XP_009153197.1">
    <property type="nucleotide sequence ID" value="XM_009154949.1"/>
</dbReference>
<feature type="compositionally biased region" description="Basic and acidic residues" evidence="1">
    <location>
        <begin position="313"/>
        <end position="335"/>
    </location>
</feature>
<sequence>MADEEDPVIASYDVFLTEPISSNAKESSPRKLYVLQYPSHRPYTKPYNATRSQTPTALRLKPNTGFVEVDVPILTQEYYNEYTGEKFGKAIAESRTLQSGGSYGLAGGFNAGSTQTRIKDVPMHDQHNPEVTYLTTQTLGGKIVAPDTRDPIYLVGCFKQNQIHLSHVDAVVQMRPQFHHIDAEDELNQKRAQGASAGAAGKQKPGLEAAPPKIESKAIEIKIKDNKDDAKDRGLNENARLLRDIQTEEWQHHGWVDEDEPGSQEAFTTHLQLPGDAALTKAKLRSLINNGDWLDKMSAPREDGKKGLLAKLRGRERERARRKKAEEEKRQRQREAAGGAATTHGPPLDMSSDSDLSTPDASESEVDEDVTMTGTEHTEQLKIKEEPSAHSSVGTAGASGPAGTTNAAPKRRGRPRKNQDSAPDE</sequence>
<accession>H6BKV2</accession>
<organism evidence="2 3">
    <name type="scientific">Exophiala dermatitidis (strain ATCC 34100 / CBS 525.76 / NIH/UT8656)</name>
    <name type="common">Black yeast</name>
    <name type="synonym">Wangiella dermatitidis</name>
    <dbReference type="NCBI Taxonomy" id="858893"/>
    <lineage>
        <taxon>Eukaryota</taxon>
        <taxon>Fungi</taxon>
        <taxon>Dikarya</taxon>
        <taxon>Ascomycota</taxon>
        <taxon>Pezizomycotina</taxon>
        <taxon>Eurotiomycetes</taxon>
        <taxon>Chaetothyriomycetidae</taxon>
        <taxon>Chaetothyriales</taxon>
        <taxon>Herpotrichiellaceae</taxon>
        <taxon>Exophiala</taxon>
    </lineage>
</organism>
<feature type="compositionally biased region" description="Basic and acidic residues" evidence="1">
    <location>
        <begin position="376"/>
        <end position="388"/>
    </location>
</feature>
<dbReference type="PANTHER" id="PTHR12069:SF0">
    <property type="entry name" value="DNA-DIRECTED RNA POLYMERASE III SUBUNIT RPC5"/>
    <property type="match status" value="1"/>
</dbReference>
<dbReference type="GO" id="GO:0042797">
    <property type="term" value="P:tRNA transcription by RNA polymerase III"/>
    <property type="evidence" value="ECO:0007669"/>
    <property type="project" value="TreeGrafter"/>
</dbReference>
<feature type="region of interest" description="Disordered" evidence="1">
    <location>
        <begin position="191"/>
        <end position="211"/>
    </location>
</feature>
<name>H6BKV2_EXODN</name>
<dbReference type="OMA" id="QHPNRTD"/>
<dbReference type="STRING" id="858893.H6BKV2"/>
<feature type="compositionally biased region" description="Low complexity" evidence="1">
    <location>
        <begin position="336"/>
        <end position="360"/>
    </location>
</feature>
<dbReference type="VEuPathDB" id="FungiDB:HMPREF1120_00945"/>
<dbReference type="InParanoid" id="H6BKV2"/>
<dbReference type="Pfam" id="PF04801">
    <property type="entry name" value="RPC5"/>
    <property type="match status" value="1"/>
</dbReference>
<feature type="compositionally biased region" description="Low complexity" evidence="1">
    <location>
        <begin position="191"/>
        <end position="204"/>
    </location>
</feature>
<dbReference type="eggNOG" id="KOG2354">
    <property type="taxonomic scope" value="Eukaryota"/>
</dbReference>
<keyword evidence="3" id="KW-1185">Reference proteome</keyword>
<dbReference type="Proteomes" id="UP000007304">
    <property type="component" value="Unassembled WGS sequence"/>
</dbReference>
<evidence type="ECO:0000256" key="1">
    <source>
        <dbReference type="SAM" id="MobiDB-lite"/>
    </source>
</evidence>
<dbReference type="PANTHER" id="PTHR12069">
    <property type="entry name" value="DNA-DIRECTED RNA POLYMERASES III 80 KDA POLYPEPTIDE RNA POLYMERASE III SUBUNIT 5"/>
    <property type="match status" value="1"/>
</dbReference>
<feature type="region of interest" description="Disordered" evidence="1">
    <location>
        <begin position="294"/>
        <end position="425"/>
    </location>
</feature>
<dbReference type="HOGENOM" id="CLU_045565_1_0_1"/>
<proteinExistence type="predicted"/>
<dbReference type="AlphaFoldDB" id="H6BKV2"/>
<dbReference type="GeneID" id="20305584"/>
<feature type="compositionally biased region" description="Low complexity" evidence="1">
    <location>
        <begin position="391"/>
        <end position="408"/>
    </location>
</feature>
<gene>
    <name evidence="2" type="ORF">HMPREF1120_00945</name>
</gene>